<evidence type="ECO:0000256" key="2">
    <source>
        <dbReference type="ARBA" id="ARBA00004479"/>
    </source>
</evidence>
<comment type="caution">
    <text evidence="14">The sequence shown here is derived from an EMBL/GenBank/DDBJ whole genome shotgun (WGS) entry which is preliminary data.</text>
</comment>
<dbReference type="OrthoDB" id="1732009at2759"/>
<keyword evidence="5" id="KW-0433">Leucine-rich repeat</keyword>
<dbReference type="SUPFAM" id="SSF52058">
    <property type="entry name" value="L domain-like"/>
    <property type="match status" value="1"/>
</dbReference>
<dbReference type="EMBL" id="JABEZY010260542">
    <property type="protein sequence ID" value="MBA0754219.1"/>
    <property type="molecule type" value="Genomic_DNA"/>
</dbReference>
<organism evidence="14 15">
    <name type="scientific">Gossypium gossypioides</name>
    <name type="common">Mexican cotton</name>
    <name type="synonym">Selera gossypioides</name>
    <dbReference type="NCBI Taxonomy" id="34282"/>
    <lineage>
        <taxon>Eukaryota</taxon>
        <taxon>Viridiplantae</taxon>
        <taxon>Streptophyta</taxon>
        <taxon>Embryophyta</taxon>
        <taxon>Tracheophyta</taxon>
        <taxon>Spermatophyta</taxon>
        <taxon>Magnoliopsida</taxon>
        <taxon>eudicotyledons</taxon>
        <taxon>Gunneridae</taxon>
        <taxon>Pentapetalae</taxon>
        <taxon>rosids</taxon>
        <taxon>malvids</taxon>
        <taxon>Malvales</taxon>
        <taxon>Malvaceae</taxon>
        <taxon>Malvoideae</taxon>
        <taxon>Gossypium</taxon>
    </lineage>
</organism>
<dbReference type="InterPro" id="IPR032675">
    <property type="entry name" value="LRR_dom_sf"/>
</dbReference>
<dbReference type="AlphaFoldDB" id="A0A7J9D0E6"/>
<dbReference type="Pfam" id="PF00560">
    <property type="entry name" value="LRR_1"/>
    <property type="match status" value="4"/>
</dbReference>
<comment type="similarity">
    <text evidence="3">Belongs to the RLP family.</text>
</comment>
<evidence type="ECO:0000256" key="12">
    <source>
        <dbReference type="ARBA" id="ARBA00023180"/>
    </source>
</evidence>
<comment type="subcellular location">
    <subcellularLocation>
        <location evidence="1">Cell membrane</location>
    </subcellularLocation>
    <subcellularLocation>
        <location evidence="2">Membrane</location>
        <topology evidence="2">Single-pass type I membrane protein</topology>
    </subcellularLocation>
</comment>
<proteinExistence type="inferred from homology"/>
<evidence type="ECO:0000256" key="4">
    <source>
        <dbReference type="ARBA" id="ARBA00022475"/>
    </source>
</evidence>
<evidence type="ECO:0000256" key="1">
    <source>
        <dbReference type="ARBA" id="ARBA00004236"/>
    </source>
</evidence>
<feature type="chain" id="PRO_5029502816" description="Leucine-rich repeat-containing N-terminal plant-type domain-containing protein" evidence="13">
    <location>
        <begin position="17"/>
        <end position="342"/>
    </location>
</feature>
<name>A0A7J9D0E6_GOSGO</name>
<keyword evidence="12" id="KW-0325">Glycoprotein</keyword>
<dbReference type="FunFam" id="3.80.10.10:FF:000041">
    <property type="entry name" value="LRR receptor-like serine/threonine-protein kinase ERECTA"/>
    <property type="match status" value="1"/>
</dbReference>
<feature type="signal peptide" evidence="13">
    <location>
        <begin position="1"/>
        <end position="16"/>
    </location>
</feature>
<dbReference type="PANTHER" id="PTHR27000:SF803">
    <property type="entry name" value="RECEPTOR-LIKE PROTEIN 45"/>
    <property type="match status" value="1"/>
</dbReference>
<evidence type="ECO:0000256" key="13">
    <source>
        <dbReference type="SAM" id="SignalP"/>
    </source>
</evidence>
<protein>
    <recommendedName>
        <fullName evidence="16">Leucine-rich repeat-containing N-terminal plant-type domain-containing protein</fullName>
    </recommendedName>
</protein>
<dbReference type="InterPro" id="IPR001611">
    <property type="entry name" value="Leu-rich_rpt"/>
</dbReference>
<dbReference type="GO" id="GO:0005886">
    <property type="term" value="C:plasma membrane"/>
    <property type="evidence" value="ECO:0007669"/>
    <property type="project" value="UniProtKB-SubCell"/>
</dbReference>
<evidence type="ECO:0000256" key="7">
    <source>
        <dbReference type="ARBA" id="ARBA00022729"/>
    </source>
</evidence>
<evidence type="ECO:0000256" key="11">
    <source>
        <dbReference type="ARBA" id="ARBA00023170"/>
    </source>
</evidence>
<evidence type="ECO:0000256" key="10">
    <source>
        <dbReference type="ARBA" id="ARBA00023136"/>
    </source>
</evidence>
<keyword evidence="6" id="KW-0812">Transmembrane</keyword>
<evidence type="ECO:0008006" key="16">
    <source>
        <dbReference type="Google" id="ProtNLM"/>
    </source>
</evidence>
<keyword evidence="9" id="KW-1133">Transmembrane helix</keyword>
<keyword evidence="7 13" id="KW-0732">Signal</keyword>
<keyword evidence="10" id="KW-0472">Membrane</keyword>
<keyword evidence="4" id="KW-1003">Cell membrane</keyword>
<reference evidence="14 15" key="1">
    <citation type="journal article" date="2019" name="Genome Biol. Evol.">
        <title>Insights into the evolution of the New World diploid cottons (Gossypium, subgenus Houzingenia) based on genome sequencing.</title>
        <authorList>
            <person name="Grover C.E."/>
            <person name="Arick M.A. 2nd"/>
            <person name="Thrash A."/>
            <person name="Conover J.L."/>
            <person name="Sanders W.S."/>
            <person name="Peterson D.G."/>
            <person name="Frelichowski J.E."/>
            <person name="Scheffler J.A."/>
            <person name="Scheffler B.E."/>
            <person name="Wendel J.F."/>
        </authorList>
    </citation>
    <scope>NUCLEOTIDE SEQUENCE [LARGE SCALE GENOMIC DNA]</scope>
    <source>
        <strain evidence="14">5</strain>
        <tissue evidence="14">Leaf</tissue>
    </source>
</reference>
<evidence type="ECO:0000256" key="5">
    <source>
        <dbReference type="ARBA" id="ARBA00022614"/>
    </source>
</evidence>
<evidence type="ECO:0000256" key="6">
    <source>
        <dbReference type="ARBA" id="ARBA00022692"/>
    </source>
</evidence>
<gene>
    <name evidence="14" type="ORF">Gogos_021116</name>
</gene>
<dbReference type="Proteomes" id="UP000593579">
    <property type="component" value="Unassembled WGS sequence"/>
</dbReference>
<evidence type="ECO:0000256" key="8">
    <source>
        <dbReference type="ARBA" id="ARBA00022737"/>
    </source>
</evidence>
<keyword evidence="8" id="KW-0677">Repeat</keyword>
<sequence length="342" mass="37805">MLQLLLAWLELPWSACKPSSNNLVTLNLWGNNFSGSIPLELGSISTLESLLLGNNRFSILISKSLLNLKKLASLDLSNNSFGGKVHEIFGRFTQLKSLALHGNSYTDGILSSGIHKLTNMSQLDLSYNNFSGELPVEISQMLGLKFLILAYNQFTDDIPSVYEDLSHLQSLDLSFNGLSGSISPTLGNLKSLLWKTCRSIRIGLLKGYDIFQICDRGSPVREYVVSGYLQLKGNKPWGEVPSDMAKMQKFSVLDFRSNEFNRKLAAEMGIFPAELGKLHDLSNFNISLNPFLAGIILAIGKLSTFEKESFLGNPLLHSLLFNFDDQLPPPPSPPPPLPQLQS</sequence>
<keyword evidence="11" id="KW-0675">Receptor</keyword>
<evidence type="ECO:0000313" key="15">
    <source>
        <dbReference type="Proteomes" id="UP000593579"/>
    </source>
</evidence>
<dbReference type="FunFam" id="3.80.10.10:FF:000383">
    <property type="entry name" value="Leucine-rich repeat receptor protein kinase EMS1"/>
    <property type="match status" value="1"/>
</dbReference>
<dbReference type="PANTHER" id="PTHR27000">
    <property type="entry name" value="LEUCINE-RICH REPEAT RECEPTOR-LIKE PROTEIN KINASE FAMILY PROTEIN-RELATED"/>
    <property type="match status" value="1"/>
</dbReference>
<evidence type="ECO:0000256" key="3">
    <source>
        <dbReference type="ARBA" id="ARBA00009592"/>
    </source>
</evidence>
<evidence type="ECO:0000313" key="14">
    <source>
        <dbReference type="EMBL" id="MBA0754219.1"/>
    </source>
</evidence>
<keyword evidence="15" id="KW-1185">Reference proteome</keyword>
<dbReference type="Gene3D" id="3.80.10.10">
    <property type="entry name" value="Ribonuclease Inhibitor"/>
    <property type="match status" value="1"/>
</dbReference>
<evidence type="ECO:0000256" key="9">
    <source>
        <dbReference type="ARBA" id="ARBA00022989"/>
    </source>
</evidence>
<accession>A0A7J9D0E6</accession>